<evidence type="ECO:0000256" key="2">
    <source>
        <dbReference type="ARBA" id="ARBA00022729"/>
    </source>
</evidence>
<feature type="domain" description="Ig-like" evidence="6">
    <location>
        <begin position="1"/>
        <end position="74"/>
    </location>
</feature>
<evidence type="ECO:0000256" key="4">
    <source>
        <dbReference type="ARBA" id="ARBA00023180"/>
    </source>
</evidence>
<keyword evidence="4" id="KW-0325">Glycoprotein</keyword>
<dbReference type="InterPro" id="IPR015631">
    <property type="entry name" value="CD2/SLAM_rcpt"/>
</dbReference>
<dbReference type="OrthoDB" id="9835793at2759"/>
<dbReference type="PANTHER" id="PTHR12080">
    <property type="entry name" value="SIGNALING LYMPHOCYTIC ACTIVATION MOLECULE"/>
    <property type="match status" value="1"/>
</dbReference>
<dbReference type="InterPro" id="IPR007110">
    <property type="entry name" value="Ig-like_dom"/>
</dbReference>
<comment type="subcellular location">
    <subcellularLocation>
        <location evidence="1">Membrane</location>
    </subcellularLocation>
</comment>
<organism evidence="7 8">
    <name type="scientific">Aquarana catesbeiana</name>
    <name type="common">American bullfrog</name>
    <name type="synonym">Rana catesbeiana</name>
    <dbReference type="NCBI Taxonomy" id="8400"/>
    <lineage>
        <taxon>Eukaryota</taxon>
        <taxon>Metazoa</taxon>
        <taxon>Chordata</taxon>
        <taxon>Craniata</taxon>
        <taxon>Vertebrata</taxon>
        <taxon>Euteleostomi</taxon>
        <taxon>Amphibia</taxon>
        <taxon>Batrachia</taxon>
        <taxon>Anura</taxon>
        <taxon>Neobatrachia</taxon>
        <taxon>Ranoidea</taxon>
        <taxon>Ranidae</taxon>
        <taxon>Aquarana</taxon>
    </lineage>
</organism>
<dbReference type="Proteomes" id="UP000228934">
    <property type="component" value="Unassembled WGS sequence"/>
</dbReference>
<evidence type="ECO:0000256" key="1">
    <source>
        <dbReference type="ARBA" id="ARBA00004370"/>
    </source>
</evidence>
<dbReference type="Gene3D" id="2.60.40.10">
    <property type="entry name" value="Immunoglobulins"/>
    <property type="match status" value="1"/>
</dbReference>
<dbReference type="InterPro" id="IPR013151">
    <property type="entry name" value="Immunoglobulin_dom"/>
</dbReference>
<dbReference type="InterPro" id="IPR013783">
    <property type="entry name" value="Ig-like_fold"/>
</dbReference>
<dbReference type="GO" id="GO:0016020">
    <property type="term" value="C:membrane"/>
    <property type="evidence" value="ECO:0007669"/>
    <property type="project" value="UniProtKB-SubCell"/>
</dbReference>
<evidence type="ECO:0000313" key="7">
    <source>
        <dbReference type="EMBL" id="PIO29621.1"/>
    </source>
</evidence>
<keyword evidence="8" id="KW-1185">Reference proteome</keyword>
<evidence type="ECO:0000256" key="3">
    <source>
        <dbReference type="ARBA" id="ARBA00023136"/>
    </source>
</evidence>
<protein>
    <recommendedName>
        <fullName evidence="6">Ig-like domain-containing protein</fullName>
    </recommendedName>
</protein>
<dbReference type="PROSITE" id="PS50835">
    <property type="entry name" value="IG_LIKE"/>
    <property type="match status" value="1"/>
</dbReference>
<evidence type="ECO:0000259" key="6">
    <source>
        <dbReference type="PROSITE" id="PS50835"/>
    </source>
</evidence>
<sequence length="107" mass="12372">MKKNGEWCNVTLRCFTSTNTPDLSYIWNYKHGNSSSTILHNKTGDTIQISLQLESWDMEIMCIVHNPVDRKNVSVQKICRDYDESDRKAIKGQPCEDAITFFPKREG</sequence>
<evidence type="ECO:0000256" key="5">
    <source>
        <dbReference type="ARBA" id="ARBA00023319"/>
    </source>
</evidence>
<name>A0A2G9RQV9_AQUCT</name>
<keyword evidence="5" id="KW-0393">Immunoglobulin domain</keyword>
<accession>A0A2G9RQV9</accession>
<keyword evidence="3" id="KW-0472">Membrane</keyword>
<keyword evidence="2" id="KW-0732">Signal</keyword>
<dbReference type="Pfam" id="PF00047">
    <property type="entry name" value="ig"/>
    <property type="match status" value="1"/>
</dbReference>
<reference evidence="8" key="1">
    <citation type="journal article" date="2017" name="Nat. Commun.">
        <title>The North American bullfrog draft genome provides insight into hormonal regulation of long noncoding RNA.</title>
        <authorList>
            <person name="Hammond S.A."/>
            <person name="Warren R.L."/>
            <person name="Vandervalk B.P."/>
            <person name="Kucuk E."/>
            <person name="Khan H."/>
            <person name="Gibb E.A."/>
            <person name="Pandoh P."/>
            <person name="Kirk H."/>
            <person name="Zhao Y."/>
            <person name="Jones M."/>
            <person name="Mungall A.J."/>
            <person name="Coope R."/>
            <person name="Pleasance S."/>
            <person name="Moore R.A."/>
            <person name="Holt R.A."/>
            <person name="Round J.M."/>
            <person name="Ohora S."/>
            <person name="Walle B.V."/>
            <person name="Veldhoen N."/>
            <person name="Helbing C.C."/>
            <person name="Birol I."/>
        </authorList>
    </citation>
    <scope>NUCLEOTIDE SEQUENCE [LARGE SCALE GENOMIC DNA]</scope>
</reference>
<dbReference type="EMBL" id="KV935446">
    <property type="protein sequence ID" value="PIO29621.1"/>
    <property type="molecule type" value="Genomic_DNA"/>
</dbReference>
<proteinExistence type="predicted"/>
<dbReference type="PANTHER" id="PTHR12080:SF121">
    <property type="entry name" value="IG-LIKE DOMAIN-CONTAINING PROTEIN-RELATED"/>
    <property type="match status" value="1"/>
</dbReference>
<gene>
    <name evidence="7" type="ORF">AB205_0152620</name>
</gene>
<dbReference type="AlphaFoldDB" id="A0A2G9RQV9"/>
<evidence type="ECO:0000313" key="8">
    <source>
        <dbReference type="Proteomes" id="UP000228934"/>
    </source>
</evidence>